<dbReference type="GO" id="GO:0042391">
    <property type="term" value="P:regulation of membrane potential"/>
    <property type="evidence" value="ECO:0007669"/>
    <property type="project" value="TreeGrafter"/>
</dbReference>
<sequence length="257" mass="29342">MRGEFEKDAGKIAQRYLRGWFLCDFSNVLADLYLDSRAPYAVAVLSEVDFTSDLYNVVIIKFLLRLARFAKLNGIAQPLRSSYMACIWYKVGVVSDEGWVSQFEFSEKNIDYRYTTALHWMFCQLGFGSTGIEARTTLERVFGLIVAFLAVLVFSTLLGVLAMIGDSVLGCAIAITSLTNQLNKASEERKHQFRQLRKYLNQHHINEDLSLRITGFLQDAYSLRQARLADSQVALLELLSLKLRGELQYAMYKRCLE</sequence>
<feature type="non-terminal residue" evidence="3">
    <location>
        <position position="257"/>
    </location>
</feature>
<accession>A0A812ZZB9</accession>
<name>A0A812ZZB9_9DINO</name>
<organism evidence="3 4">
    <name type="scientific">Symbiodinium necroappetens</name>
    <dbReference type="NCBI Taxonomy" id="1628268"/>
    <lineage>
        <taxon>Eukaryota</taxon>
        <taxon>Sar</taxon>
        <taxon>Alveolata</taxon>
        <taxon>Dinophyceae</taxon>
        <taxon>Suessiales</taxon>
        <taxon>Symbiodiniaceae</taxon>
        <taxon>Symbiodinium</taxon>
    </lineage>
</organism>
<dbReference type="InterPro" id="IPR050818">
    <property type="entry name" value="KCNH_animal-type"/>
</dbReference>
<keyword evidence="2" id="KW-0472">Membrane</keyword>
<proteinExistence type="predicted"/>
<keyword evidence="2" id="KW-0812">Transmembrane</keyword>
<feature type="coiled-coil region" evidence="1">
    <location>
        <begin position="175"/>
        <end position="202"/>
    </location>
</feature>
<dbReference type="EMBL" id="CAJNJA010051779">
    <property type="protein sequence ID" value="CAE7844758.1"/>
    <property type="molecule type" value="Genomic_DNA"/>
</dbReference>
<evidence type="ECO:0000256" key="1">
    <source>
        <dbReference type="SAM" id="Coils"/>
    </source>
</evidence>
<dbReference type="Proteomes" id="UP000601435">
    <property type="component" value="Unassembled WGS sequence"/>
</dbReference>
<keyword evidence="1" id="KW-0175">Coiled coil</keyword>
<reference evidence="3" key="1">
    <citation type="submission" date="2021-02" db="EMBL/GenBank/DDBJ databases">
        <authorList>
            <person name="Dougan E. K."/>
            <person name="Rhodes N."/>
            <person name="Thang M."/>
            <person name="Chan C."/>
        </authorList>
    </citation>
    <scope>NUCLEOTIDE SEQUENCE</scope>
</reference>
<feature type="transmembrane region" description="Helical" evidence="2">
    <location>
        <begin position="141"/>
        <end position="164"/>
    </location>
</feature>
<evidence type="ECO:0000313" key="4">
    <source>
        <dbReference type="Proteomes" id="UP000601435"/>
    </source>
</evidence>
<evidence type="ECO:0000256" key="2">
    <source>
        <dbReference type="SAM" id="Phobius"/>
    </source>
</evidence>
<keyword evidence="4" id="KW-1185">Reference proteome</keyword>
<dbReference type="AlphaFoldDB" id="A0A812ZZB9"/>
<dbReference type="PANTHER" id="PTHR10217">
    <property type="entry name" value="VOLTAGE AND LIGAND GATED POTASSIUM CHANNEL"/>
    <property type="match status" value="1"/>
</dbReference>
<evidence type="ECO:0000313" key="3">
    <source>
        <dbReference type="EMBL" id="CAE7844758.1"/>
    </source>
</evidence>
<dbReference type="GO" id="GO:0005886">
    <property type="term" value="C:plasma membrane"/>
    <property type="evidence" value="ECO:0007669"/>
    <property type="project" value="TreeGrafter"/>
</dbReference>
<protein>
    <submittedName>
        <fullName evidence="3">Unc-103 protein</fullName>
    </submittedName>
</protein>
<dbReference type="GO" id="GO:0005249">
    <property type="term" value="F:voltage-gated potassium channel activity"/>
    <property type="evidence" value="ECO:0007669"/>
    <property type="project" value="TreeGrafter"/>
</dbReference>
<dbReference type="PANTHER" id="PTHR10217:SF435">
    <property type="entry name" value="POTASSIUM VOLTAGE-GATED CHANNEL PROTEIN EAG"/>
    <property type="match status" value="1"/>
</dbReference>
<dbReference type="OrthoDB" id="432483at2759"/>
<gene>
    <name evidence="3" type="primary">unc-103</name>
    <name evidence="3" type="ORF">SNEC2469_LOCUS25904</name>
</gene>
<keyword evidence="2" id="KW-1133">Transmembrane helix</keyword>
<comment type="caution">
    <text evidence="3">The sequence shown here is derived from an EMBL/GenBank/DDBJ whole genome shotgun (WGS) entry which is preliminary data.</text>
</comment>